<sequence>MLPLFFIGLFFRLLFPTIPFLSANLYKINQCINVYINV</sequence>
<keyword evidence="3" id="KW-1185">Reference proteome</keyword>
<proteinExistence type="predicted"/>
<reference evidence="2 3" key="1">
    <citation type="submission" date="2020-05" db="EMBL/GenBank/DDBJ databases">
        <authorList>
            <person name="Petersen J."/>
            <person name="Sayavedra L."/>
        </authorList>
    </citation>
    <scope>NUCLEOTIDE SEQUENCE [LARGE SCALE GENOMIC DNA]</scope>
    <source>
        <strain evidence="2">B thermophilus SOXS</strain>
    </source>
</reference>
<evidence type="ECO:0000313" key="3">
    <source>
        <dbReference type="Proteomes" id="UP000643672"/>
    </source>
</evidence>
<name>A0A8H8XCF5_9GAMM</name>
<evidence type="ECO:0000313" key="2">
    <source>
        <dbReference type="EMBL" id="CAB5497271.1"/>
    </source>
</evidence>
<comment type="caution">
    <text evidence="2">The sequence shown here is derived from an EMBL/GenBank/DDBJ whole genome shotgun (WGS) entry which is preliminary data.</text>
</comment>
<dbReference type="AlphaFoldDB" id="A0A8H8XCF5"/>
<dbReference type="EMBL" id="CAESAQ020000035">
    <property type="protein sequence ID" value="CAB5497271.1"/>
    <property type="molecule type" value="Genomic_DNA"/>
</dbReference>
<dbReference type="Proteomes" id="UP000643672">
    <property type="component" value="Unassembled WGS sequence"/>
</dbReference>
<protein>
    <submittedName>
        <fullName evidence="2">Uncharacterized protein</fullName>
    </submittedName>
</protein>
<evidence type="ECO:0000313" key="1">
    <source>
        <dbReference type="EMBL" id="CAB5494998.1"/>
    </source>
</evidence>
<accession>A0A8H8XCF5</accession>
<gene>
    <name evidence="1" type="ORF">THERMOS_205</name>
    <name evidence="2" type="ORF">THERMOS_646</name>
</gene>
<dbReference type="EMBL" id="CAESAQ020000017">
    <property type="protein sequence ID" value="CAB5494998.1"/>
    <property type="molecule type" value="Genomic_DNA"/>
</dbReference>
<organism evidence="2 3">
    <name type="scientific">Bathymodiolus thermophilus thioautotrophic gill symbiont</name>
    <dbReference type="NCBI Taxonomy" id="2360"/>
    <lineage>
        <taxon>Bacteria</taxon>
        <taxon>Pseudomonadati</taxon>
        <taxon>Pseudomonadota</taxon>
        <taxon>Gammaproteobacteria</taxon>
        <taxon>sulfur-oxidizing symbionts</taxon>
    </lineage>
</organism>